<dbReference type="AlphaFoldDB" id="A0AA38TU89"/>
<dbReference type="SUPFAM" id="SSF56112">
    <property type="entry name" value="Protein kinase-like (PK-like)"/>
    <property type="match status" value="1"/>
</dbReference>
<dbReference type="InterPro" id="IPR011009">
    <property type="entry name" value="Kinase-like_dom_sf"/>
</dbReference>
<proteinExistence type="predicted"/>
<gene>
    <name evidence="6" type="ORF">OSB04_002195</name>
</gene>
<accession>A0AA38TU89</accession>
<evidence type="ECO:0000313" key="7">
    <source>
        <dbReference type="Proteomes" id="UP001172457"/>
    </source>
</evidence>
<keyword evidence="7" id="KW-1185">Reference proteome</keyword>
<evidence type="ECO:0000256" key="3">
    <source>
        <dbReference type="ARBA" id="ARBA00022777"/>
    </source>
</evidence>
<evidence type="ECO:0000313" key="6">
    <source>
        <dbReference type="EMBL" id="KAJ9566229.1"/>
    </source>
</evidence>
<evidence type="ECO:0000256" key="4">
    <source>
        <dbReference type="ARBA" id="ARBA00022840"/>
    </source>
</evidence>
<keyword evidence="3" id="KW-0418">Kinase</keyword>
<organism evidence="6 7">
    <name type="scientific">Centaurea solstitialis</name>
    <name type="common">yellow star-thistle</name>
    <dbReference type="NCBI Taxonomy" id="347529"/>
    <lineage>
        <taxon>Eukaryota</taxon>
        <taxon>Viridiplantae</taxon>
        <taxon>Streptophyta</taxon>
        <taxon>Embryophyta</taxon>
        <taxon>Tracheophyta</taxon>
        <taxon>Spermatophyta</taxon>
        <taxon>Magnoliopsida</taxon>
        <taxon>eudicotyledons</taxon>
        <taxon>Gunneridae</taxon>
        <taxon>Pentapetalae</taxon>
        <taxon>asterids</taxon>
        <taxon>campanulids</taxon>
        <taxon>Asterales</taxon>
        <taxon>Asteraceae</taxon>
        <taxon>Carduoideae</taxon>
        <taxon>Cardueae</taxon>
        <taxon>Centaureinae</taxon>
        <taxon>Centaurea</taxon>
    </lineage>
</organism>
<evidence type="ECO:0000256" key="1">
    <source>
        <dbReference type="ARBA" id="ARBA00022679"/>
    </source>
</evidence>
<dbReference type="EMBL" id="JARYMX010000001">
    <property type="protein sequence ID" value="KAJ9566229.1"/>
    <property type="molecule type" value="Genomic_DNA"/>
</dbReference>
<feature type="domain" description="Protein kinase" evidence="5">
    <location>
        <begin position="1"/>
        <end position="170"/>
    </location>
</feature>
<dbReference type="Proteomes" id="UP001172457">
    <property type="component" value="Chromosome 1"/>
</dbReference>
<dbReference type="PROSITE" id="PS50011">
    <property type="entry name" value="PROTEIN_KINASE_DOM"/>
    <property type="match status" value="1"/>
</dbReference>
<dbReference type="PANTHER" id="PTHR47973">
    <property type="entry name" value="CYSTEINE-RICH RECEPTOR-LIKE PROTEIN KINASE 3"/>
    <property type="match status" value="1"/>
</dbReference>
<dbReference type="GO" id="GO:0004672">
    <property type="term" value="F:protein kinase activity"/>
    <property type="evidence" value="ECO:0007669"/>
    <property type="project" value="InterPro"/>
</dbReference>
<comment type="caution">
    <text evidence="6">The sequence shown here is derived from an EMBL/GenBank/DDBJ whole genome shotgun (WGS) entry which is preliminary data.</text>
</comment>
<dbReference type="InterPro" id="IPR052059">
    <property type="entry name" value="CR_Ser/Thr_kinase"/>
</dbReference>
<evidence type="ECO:0000259" key="5">
    <source>
        <dbReference type="PROSITE" id="PS50011"/>
    </source>
</evidence>
<sequence length="189" mass="21772">MWFCRVSRPVRFEITVFLVSDRTKSHHLHHKCAQLVIHRDVKSSYILLDEEMKPKIADFGLAKIVQANNVMDSTEIISGTYGYIAPEYGYILQFGENKDIVCWIHDEIRSDEMSDEMRSKDTLITLVDPTIAYDCKEDAVKMLMIAIHCTKKTPALRPSIEKVVKMLERIQPRPPVDIVNDNGIHVDKD</sequence>
<keyword evidence="1" id="KW-0808">Transferase</keyword>
<dbReference type="InterPro" id="IPR000719">
    <property type="entry name" value="Prot_kinase_dom"/>
</dbReference>
<dbReference type="GO" id="GO:0005524">
    <property type="term" value="F:ATP binding"/>
    <property type="evidence" value="ECO:0007669"/>
    <property type="project" value="UniProtKB-KW"/>
</dbReference>
<keyword evidence="2" id="KW-0547">Nucleotide-binding</keyword>
<reference evidence="6" key="1">
    <citation type="submission" date="2023-03" db="EMBL/GenBank/DDBJ databases">
        <title>Chromosome-scale reference genome and RAD-based genetic map of yellow starthistle (Centaurea solstitialis) reveal putative structural variation and QTLs associated with invader traits.</title>
        <authorList>
            <person name="Reatini B."/>
            <person name="Cang F.A."/>
            <person name="Jiang Q."/>
            <person name="Mckibben M.T.W."/>
            <person name="Barker M.S."/>
            <person name="Rieseberg L.H."/>
            <person name="Dlugosch K.M."/>
        </authorList>
    </citation>
    <scope>NUCLEOTIDE SEQUENCE</scope>
    <source>
        <strain evidence="6">CAN-66</strain>
        <tissue evidence="6">Leaf</tissue>
    </source>
</reference>
<dbReference type="Gene3D" id="1.10.510.10">
    <property type="entry name" value="Transferase(Phosphotransferase) domain 1"/>
    <property type="match status" value="1"/>
</dbReference>
<keyword evidence="4" id="KW-0067">ATP-binding</keyword>
<evidence type="ECO:0000256" key="2">
    <source>
        <dbReference type="ARBA" id="ARBA00022741"/>
    </source>
</evidence>
<protein>
    <recommendedName>
        <fullName evidence="5">Protein kinase domain-containing protein</fullName>
    </recommendedName>
</protein>
<dbReference type="Pfam" id="PF00069">
    <property type="entry name" value="Pkinase"/>
    <property type="match status" value="1"/>
</dbReference>
<name>A0AA38TU89_9ASTR</name>